<dbReference type="Proteomes" id="UP001623290">
    <property type="component" value="Chromosome"/>
</dbReference>
<keyword evidence="1" id="KW-0732">Signal</keyword>
<feature type="chain" id="PRO_5045152184" description="Lipoprotein" evidence="1">
    <location>
        <begin position="21"/>
        <end position="95"/>
    </location>
</feature>
<dbReference type="RefSeq" id="WP_406720509.1">
    <property type="nucleotide sequence ID" value="NZ_CP135443.1"/>
</dbReference>
<evidence type="ECO:0000313" key="3">
    <source>
        <dbReference type="Proteomes" id="UP001623290"/>
    </source>
</evidence>
<name>A0ABZ1DWF6_9RHOB</name>
<dbReference type="PROSITE" id="PS51257">
    <property type="entry name" value="PROKAR_LIPOPROTEIN"/>
    <property type="match status" value="1"/>
</dbReference>
<gene>
    <name evidence="2" type="ORF">RPE78_10435</name>
</gene>
<accession>A0ABZ1DWF6</accession>
<evidence type="ECO:0000256" key="1">
    <source>
        <dbReference type="SAM" id="SignalP"/>
    </source>
</evidence>
<proteinExistence type="predicted"/>
<dbReference type="EMBL" id="CP135443">
    <property type="protein sequence ID" value="WRY33107.1"/>
    <property type="molecule type" value="Genomic_DNA"/>
</dbReference>
<sequence>MMLSPSRLALLFCTTGLLMACEPNYSARDALLECRTLYAEADRLTDANLASEALMGYRGPHVPSMTAILVPQKAQKPRKVEDCDDILILDRRLPE</sequence>
<keyword evidence="3" id="KW-1185">Reference proteome</keyword>
<evidence type="ECO:0008006" key="4">
    <source>
        <dbReference type="Google" id="ProtNLM"/>
    </source>
</evidence>
<protein>
    <recommendedName>
        <fullName evidence="4">Lipoprotein</fullName>
    </recommendedName>
</protein>
<reference evidence="2 3" key="1">
    <citation type="submission" date="2023-09" db="EMBL/GenBank/DDBJ databases">
        <title>Thioclava shenzhenensis sp. nov., a multidrug resistant bacteria-antagonizing species isolated from coastal seawater.</title>
        <authorList>
            <person name="Long M."/>
        </authorList>
    </citation>
    <scope>NUCLEOTIDE SEQUENCE [LARGE SCALE GENOMIC DNA]</scope>
    <source>
        <strain evidence="2 3">FTW29</strain>
    </source>
</reference>
<organism evidence="2 3">
    <name type="scientific">Thioclava litoralis</name>
    <dbReference type="NCBI Taxonomy" id="3076557"/>
    <lineage>
        <taxon>Bacteria</taxon>
        <taxon>Pseudomonadati</taxon>
        <taxon>Pseudomonadota</taxon>
        <taxon>Alphaproteobacteria</taxon>
        <taxon>Rhodobacterales</taxon>
        <taxon>Paracoccaceae</taxon>
        <taxon>Thioclava</taxon>
    </lineage>
</organism>
<evidence type="ECO:0000313" key="2">
    <source>
        <dbReference type="EMBL" id="WRY33107.1"/>
    </source>
</evidence>
<feature type="signal peptide" evidence="1">
    <location>
        <begin position="1"/>
        <end position="20"/>
    </location>
</feature>